<organism evidence="2 3">
    <name type="scientific">Aliarcobacter cryaerophilus</name>
    <dbReference type="NCBI Taxonomy" id="28198"/>
    <lineage>
        <taxon>Bacteria</taxon>
        <taxon>Pseudomonadati</taxon>
        <taxon>Campylobacterota</taxon>
        <taxon>Epsilonproteobacteria</taxon>
        <taxon>Campylobacterales</taxon>
        <taxon>Arcobacteraceae</taxon>
        <taxon>Aliarcobacter</taxon>
    </lineage>
</organism>
<gene>
    <name evidence="2" type="ORF">CJ671_09330</name>
</gene>
<evidence type="ECO:0008006" key="4">
    <source>
        <dbReference type="Google" id="ProtNLM"/>
    </source>
</evidence>
<proteinExistence type="predicted"/>
<dbReference type="RefSeq" id="WP_105912438.1">
    <property type="nucleotide sequence ID" value="NZ_NXGH01000032.1"/>
</dbReference>
<evidence type="ECO:0000256" key="1">
    <source>
        <dbReference type="SAM" id="Phobius"/>
    </source>
</evidence>
<dbReference type="EMBL" id="NXGH01000032">
    <property type="protein sequence ID" value="PRM88235.1"/>
    <property type="molecule type" value="Genomic_DNA"/>
</dbReference>
<accession>A0A2S9SNR9</accession>
<protein>
    <recommendedName>
        <fullName evidence="4">Intracellular septation protein A</fullName>
    </recommendedName>
</protein>
<feature type="transmembrane region" description="Helical" evidence="1">
    <location>
        <begin position="25"/>
        <end position="41"/>
    </location>
</feature>
<feature type="transmembrane region" description="Helical" evidence="1">
    <location>
        <begin position="76"/>
        <end position="100"/>
    </location>
</feature>
<keyword evidence="1" id="KW-1133">Transmembrane helix</keyword>
<comment type="caution">
    <text evidence="2">The sequence shown here is derived from an EMBL/GenBank/DDBJ whole genome shotgun (WGS) entry which is preliminary data.</text>
</comment>
<feature type="transmembrane region" description="Helical" evidence="1">
    <location>
        <begin position="120"/>
        <end position="139"/>
    </location>
</feature>
<feature type="transmembrane region" description="Helical" evidence="1">
    <location>
        <begin position="145"/>
        <end position="166"/>
    </location>
</feature>
<reference evidence="2 3" key="1">
    <citation type="submission" date="2017-09" db="EMBL/GenBank/DDBJ databases">
        <title>Reassesment of A. cryaerophilus.</title>
        <authorList>
            <person name="Perez-Cataluna A."/>
            <person name="Collado L."/>
            <person name="Salgado O."/>
            <person name="Lefinanco V."/>
            <person name="Figueras M.J."/>
        </authorList>
    </citation>
    <scope>NUCLEOTIDE SEQUENCE [LARGE SCALE GENOMIC DNA]</scope>
    <source>
        <strain evidence="2 3">LMG 9871</strain>
    </source>
</reference>
<evidence type="ECO:0000313" key="2">
    <source>
        <dbReference type="EMBL" id="PRM88235.1"/>
    </source>
</evidence>
<keyword evidence="1" id="KW-0812">Transmembrane</keyword>
<dbReference type="Proteomes" id="UP000238649">
    <property type="component" value="Unassembled WGS sequence"/>
</dbReference>
<dbReference type="OrthoDB" id="5339472at2"/>
<keyword evidence="1" id="KW-0472">Membrane</keyword>
<sequence>MNLIISLIYAPIVLFSLKYFDIKTASIYIFIFSFFWFLFNVKKGLKEYGFSILYMIFALAAYFVEDSLFLKITPSILAFIVTSFVLYSYITKSSFVIYYIEKFKKNLSIEDKIYFQNSTLFWFFVALTNLLLHIFILYYNDILIWTIYSSFAWYFVFIFGLIIQIIHKKLFFKKENYA</sequence>
<feature type="transmembrane region" description="Helical" evidence="1">
    <location>
        <begin position="48"/>
        <end position="64"/>
    </location>
</feature>
<dbReference type="AlphaFoldDB" id="A0A2S9SNR9"/>
<name>A0A2S9SNR9_9BACT</name>
<evidence type="ECO:0000313" key="3">
    <source>
        <dbReference type="Proteomes" id="UP000238649"/>
    </source>
</evidence>